<organism evidence="4 5">
    <name type="scientific">Fonsecaea multimorphosa CBS 102226</name>
    <dbReference type="NCBI Taxonomy" id="1442371"/>
    <lineage>
        <taxon>Eukaryota</taxon>
        <taxon>Fungi</taxon>
        <taxon>Dikarya</taxon>
        <taxon>Ascomycota</taxon>
        <taxon>Pezizomycotina</taxon>
        <taxon>Eurotiomycetes</taxon>
        <taxon>Chaetothyriomycetidae</taxon>
        <taxon>Chaetothyriales</taxon>
        <taxon>Herpotrichiellaceae</taxon>
        <taxon>Fonsecaea</taxon>
    </lineage>
</organism>
<keyword evidence="1" id="KW-0732">Signal</keyword>
<name>A0A0D2KXE1_9EURO</name>
<accession>A0A0D2KXE1</accession>
<dbReference type="VEuPathDB" id="FungiDB:Z520_03041"/>
<dbReference type="EMBL" id="KN848065">
    <property type="protein sequence ID" value="KIY01489.1"/>
    <property type="molecule type" value="Genomic_DNA"/>
</dbReference>
<dbReference type="InterPro" id="IPR051478">
    <property type="entry name" value="Beta-lactamase-like_AB/R"/>
</dbReference>
<feature type="chain" id="PRO_5002263270" evidence="1">
    <location>
        <begin position="23"/>
        <end position="598"/>
    </location>
</feature>
<dbReference type="InterPro" id="IPR012338">
    <property type="entry name" value="Beta-lactam/transpept-like"/>
</dbReference>
<dbReference type="AlphaFoldDB" id="A0A0D2KXE1"/>
<sequence length="598" mass="63173">MAHISWLTFNLLISFHFTLLLAQLQCPPLGPILPSPTNLTQNVQLQQVLAAITAQLQNFSSSSLDNATALSVGVRSVHESAPLLSFHYTPPVFNKSGTHNVDGDTVYSIGSATKLLTALSILQLQAQGKVDLADSITKYVPRLAQMSNKSQEDSLLAVDWESVTVDALMSHLGGIGADLTNNVIPYVPGITEETGLPPLTQSQDSLSCGGVPGTPGCTWNDFFDNFGRRPPVYAPFTTPVYSNIGYSLLGRVIENVSGKTYAVYLEDAIFTPANLTRTFVGAPANSSLGFIPAATSWWGTSLGYENSSGGIYSSNNDLLSLGAAILSSSSSVSSNTKTLLAPAQARAWLKPRTFTSSAGVYVGAPWEIARGANLTADGHVVDFYTKTGNLGDYTAILALVPDYDLVMTMNLAGPDSSIAAIQVLFSTLVRALLPPVAHAATSEAAHRYAGTYTSPSSPGIGSGTNSTTSTITLVVDDYGLAVSTFSARGVDVLGTYAATLGGADTNTTTAIRLYPTNLGSGNQTAWRAVYQTSSAAELAAFDAQLFFPQGSCQSWTGIDLQTYGFEALDYFVFTADDDGGVVVQVEPVAWRLVLGREE</sequence>
<proteinExistence type="predicted"/>
<dbReference type="Gene3D" id="3.40.710.10">
    <property type="entry name" value="DD-peptidase/beta-lactamase superfamily"/>
    <property type="match status" value="1"/>
</dbReference>
<evidence type="ECO:0000313" key="5">
    <source>
        <dbReference type="Proteomes" id="UP000053411"/>
    </source>
</evidence>
<dbReference type="InterPro" id="IPR001466">
    <property type="entry name" value="Beta-lactam-related"/>
</dbReference>
<dbReference type="PANTHER" id="PTHR22935:SF97">
    <property type="entry name" value="BETA-LACTAMASE-RELATED DOMAIN-CONTAINING PROTEIN"/>
    <property type="match status" value="1"/>
</dbReference>
<dbReference type="Pfam" id="PF26335">
    <property type="entry name" value="ARB_00930_C"/>
    <property type="match status" value="1"/>
</dbReference>
<feature type="domain" description="Beta-lactamase-like ARB-00930-like C-terminal" evidence="3">
    <location>
        <begin position="440"/>
        <end position="597"/>
    </location>
</feature>
<feature type="signal peptide" evidence="1">
    <location>
        <begin position="1"/>
        <end position="22"/>
    </location>
</feature>
<dbReference type="PANTHER" id="PTHR22935">
    <property type="entry name" value="PENICILLIN-BINDING PROTEIN"/>
    <property type="match status" value="1"/>
</dbReference>
<dbReference type="Pfam" id="PF00144">
    <property type="entry name" value="Beta-lactamase"/>
    <property type="match status" value="1"/>
</dbReference>
<dbReference type="STRING" id="1442371.A0A0D2KXE1"/>
<evidence type="ECO:0000256" key="1">
    <source>
        <dbReference type="SAM" id="SignalP"/>
    </source>
</evidence>
<evidence type="ECO:0000259" key="2">
    <source>
        <dbReference type="Pfam" id="PF00144"/>
    </source>
</evidence>
<dbReference type="OrthoDB" id="10250282at2759"/>
<protein>
    <submittedName>
        <fullName evidence="4">Uncharacterized protein</fullName>
    </submittedName>
</protein>
<reference evidence="4 5" key="1">
    <citation type="submission" date="2015-01" db="EMBL/GenBank/DDBJ databases">
        <title>The Genome Sequence of Fonsecaea multimorphosa CBS 102226.</title>
        <authorList>
            <consortium name="The Broad Institute Genomics Platform"/>
            <person name="Cuomo C."/>
            <person name="de Hoog S."/>
            <person name="Gorbushina A."/>
            <person name="Stielow B."/>
            <person name="Teixiera M."/>
            <person name="Abouelleil A."/>
            <person name="Chapman S.B."/>
            <person name="Priest M."/>
            <person name="Young S.K."/>
            <person name="Wortman J."/>
            <person name="Nusbaum C."/>
            <person name="Birren B."/>
        </authorList>
    </citation>
    <scope>NUCLEOTIDE SEQUENCE [LARGE SCALE GENOMIC DNA]</scope>
    <source>
        <strain evidence="4 5">CBS 102226</strain>
    </source>
</reference>
<feature type="domain" description="Beta-lactamase-related" evidence="2">
    <location>
        <begin position="95"/>
        <end position="410"/>
    </location>
</feature>
<evidence type="ECO:0000259" key="3">
    <source>
        <dbReference type="Pfam" id="PF26335"/>
    </source>
</evidence>
<dbReference type="GeneID" id="27708787"/>
<dbReference type="SUPFAM" id="SSF56601">
    <property type="entry name" value="beta-lactamase/transpeptidase-like"/>
    <property type="match status" value="1"/>
</dbReference>
<dbReference type="Proteomes" id="UP000053411">
    <property type="component" value="Unassembled WGS sequence"/>
</dbReference>
<keyword evidence="5" id="KW-1185">Reference proteome</keyword>
<gene>
    <name evidence="4" type="ORF">Z520_03041</name>
</gene>
<evidence type="ECO:0000313" key="4">
    <source>
        <dbReference type="EMBL" id="KIY01489.1"/>
    </source>
</evidence>
<dbReference type="InterPro" id="IPR058664">
    <property type="entry name" value="ARB_00930-like_C"/>
</dbReference>
<dbReference type="RefSeq" id="XP_016635611.1">
    <property type="nucleotide sequence ID" value="XM_016773554.1"/>
</dbReference>